<dbReference type="HOGENOM" id="CLU_061626_1_0_1"/>
<sequence>MDQYSYHAYSRIRLFLADLNLVLGSLPPAGPNPYLPLPSVDPVRFPQGFNCGPHHQLSSNRPTHRSRAWKRHHAGIDYQRSEQARHALPILPVKQTVGSTPKEYKLRFSQSRRPAHISNHRECYRPVKNSEITCQIQSTRQNECLHYPDNPDNLANKYPSDCDNLVDTNPSDPNVLVDKNPTDHNNLIKENLRDCDDLANDYYSDQDVVHEPDEIDLDQIEWDDRSDLDINATPDSYQPDQNLTSGAIPEDCANHFLPKTESLQQPNPTFDLKNYSADDVDRWASTLSVEEFEHLRVMGPNARTESFRQYTISNLNQPTQTLTQQSSLEHPVPTSNGYQDNSNYHHHQPDDISSNNFDQQPLVPPDYDQSRSTFCNHSDNYNSHLEACDNGGFDDGVFDDGGFDDGGFDDGGFDDGGFDDGGFDDAYY</sequence>
<dbReference type="PANTHER" id="PTHR24383">
    <property type="entry name" value="ZINC FINGER PROTEIN"/>
    <property type="match status" value="1"/>
</dbReference>
<protein>
    <submittedName>
        <fullName evidence="11">Uncharacterized protein</fullName>
    </submittedName>
</protein>
<dbReference type="OrthoDB" id="2507774at2759"/>
<dbReference type="VEuPathDB" id="FungiDB:PGTG_21448"/>
<feature type="region of interest" description="Disordered" evidence="10">
    <location>
        <begin position="322"/>
        <end position="374"/>
    </location>
</feature>
<feature type="compositionally biased region" description="Polar residues" evidence="10">
    <location>
        <begin position="333"/>
        <end position="342"/>
    </location>
</feature>
<keyword evidence="3" id="KW-0677">Repeat</keyword>
<evidence type="ECO:0000256" key="5">
    <source>
        <dbReference type="ARBA" id="ARBA00022833"/>
    </source>
</evidence>
<organism evidence="11 12">
    <name type="scientific">Puccinia graminis f. sp. tritici (strain CRL 75-36-700-3 / race SCCL)</name>
    <name type="common">Black stem rust fungus</name>
    <dbReference type="NCBI Taxonomy" id="418459"/>
    <lineage>
        <taxon>Eukaryota</taxon>
        <taxon>Fungi</taxon>
        <taxon>Dikarya</taxon>
        <taxon>Basidiomycota</taxon>
        <taxon>Pucciniomycotina</taxon>
        <taxon>Pucciniomycetes</taxon>
        <taxon>Pucciniales</taxon>
        <taxon>Pucciniaceae</taxon>
        <taxon>Puccinia</taxon>
    </lineage>
</organism>
<dbReference type="KEGG" id="pgr:PGTG_21448"/>
<evidence type="ECO:0000313" key="12">
    <source>
        <dbReference type="Proteomes" id="UP000008783"/>
    </source>
</evidence>
<dbReference type="Proteomes" id="UP000008783">
    <property type="component" value="Unassembled WGS sequence"/>
</dbReference>
<dbReference type="RefSeq" id="XP_003889895.1">
    <property type="nucleotide sequence ID" value="XM_003889846.1"/>
</dbReference>
<evidence type="ECO:0000256" key="3">
    <source>
        <dbReference type="ARBA" id="ARBA00022737"/>
    </source>
</evidence>
<keyword evidence="8" id="KW-0804">Transcription</keyword>
<keyword evidence="5" id="KW-0862">Zinc</keyword>
<evidence type="ECO:0000256" key="10">
    <source>
        <dbReference type="SAM" id="MobiDB-lite"/>
    </source>
</evidence>
<comment type="subcellular location">
    <subcellularLocation>
        <location evidence="1">Nucleus</location>
    </subcellularLocation>
</comment>
<reference evidence="12" key="1">
    <citation type="journal article" date="2011" name="Proc. Natl. Acad. Sci. U.S.A.">
        <title>Obligate biotrophy features unraveled by the genomic analysis of rust fungi.</title>
        <authorList>
            <person name="Duplessis S."/>
            <person name="Cuomo C.A."/>
            <person name="Lin Y.-C."/>
            <person name="Aerts A."/>
            <person name="Tisserant E."/>
            <person name="Veneault-Fourrey C."/>
            <person name="Joly D.L."/>
            <person name="Hacquard S."/>
            <person name="Amselem J."/>
            <person name="Cantarel B.L."/>
            <person name="Chiu R."/>
            <person name="Coutinho P.M."/>
            <person name="Feau N."/>
            <person name="Field M."/>
            <person name="Frey P."/>
            <person name="Gelhaye E."/>
            <person name="Goldberg J."/>
            <person name="Grabherr M.G."/>
            <person name="Kodira C.D."/>
            <person name="Kohler A."/>
            <person name="Kuees U."/>
            <person name="Lindquist E.A."/>
            <person name="Lucas S.M."/>
            <person name="Mago R."/>
            <person name="Mauceli E."/>
            <person name="Morin E."/>
            <person name="Murat C."/>
            <person name="Pangilinan J.L."/>
            <person name="Park R."/>
            <person name="Pearson M."/>
            <person name="Quesneville H."/>
            <person name="Rouhier N."/>
            <person name="Sakthikumar S."/>
            <person name="Salamov A.A."/>
            <person name="Schmutz J."/>
            <person name="Selles B."/>
            <person name="Shapiro H."/>
            <person name="Tanguay P."/>
            <person name="Tuskan G.A."/>
            <person name="Henrissat B."/>
            <person name="Van de Peer Y."/>
            <person name="Rouze P."/>
            <person name="Ellis J.G."/>
            <person name="Dodds P.N."/>
            <person name="Schein J.E."/>
            <person name="Zhong S."/>
            <person name="Hamelin R.C."/>
            <person name="Grigoriev I.V."/>
            <person name="Szabo L.J."/>
            <person name="Martin F."/>
        </authorList>
    </citation>
    <scope>NUCLEOTIDE SEQUENCE [LARGE SCALE GENOMIC DNA]</scope>
    <source>
        <strain evidence="12">CRL 75-36-700-3 / race SCCL</strain>
    </source>
</reference>
<evidence type="ECO:0000313" key="11">
    <source>
        <dbReference type="EMBL" id="EHS63251.1"/>
    </source>
</evidence>
<keyword evidence="7" id="KW-0238">DNA-binding</keyword>
<dbReference type="AlphaFoldDB" id="H6QRG2"/>
<dbReference type="GO" id="GO:0008270">
    <property type="term" value="F:zinc ion binding"/>
    <property type="evidence" value="ECO:0007669"/>
    <property type="project" value="UniProtKB-KW"/>
</dbReference>
<keyword evidence="12" id="KW-1185">Reference proteome</keyword>
<gene>
    <name evidence="11" type="ORF">PGTG_21448</name>
</gene>
<keyword evidence="9" id="KW-0539">Nucleus</keyword>
<keyword evidence="6" id="KW-0805">Transcription regulation</keyword>
<evidence type="ECO:0000256" key="9">
    <source>
        <dbReference type="ARBA" id="ARBA00023242"/>
    </source>
</evidence>
<dbReference type="GeneID" id="13540632"/>
<evidence type="ECO:0000256" key="7">
    <source>
        <dbReference type="ARBA" id="ARBA00023125"/>
    </source>
</evidence>
<feature type="region of interest" description="Disordered" evidence="10">
    <location>
        <begin position="404"/>
        <end position="428"/>
    </location>
</feature>
<accession>H6QRG2</accession>
<evidence type="ECO:0000256" key="4">
    <source>
        <dbReference type="ARBA" id="ARBA00022771"/>
    </source>
</evidence>
<evidence type="ECO:0000256" key="1">
    <source>
        <dbReference type="ARBA" id="ARBA00004123"/>
    </source>
</evidence>
<keyword evidence="2" id="KW-0479">Metal-binding</keyword>
<dbReference type="EMBL" id="DS178282">
    <property type="protein sequence ID" value="EHS63251.1"/>
    <property type="molecule type" value="Genomic_DNA"/>
</dbReference>
<dbReference type="GO" id="GO:0003677">
    <property type="term" value="F:DNA binding"/>
    <property type="evidence" value="ECO:0007669"/>
    <property type="project" value="UniProtKB-KW"/>
</dbReference>
<dbReference type="GO" id="GO:0005634">
    <property type="term" value="C:nucleus"/>
    <property type="evidence" value="ECO:0007669"/>
    <property type="project" value="UniProtKB-SubCell"/>
</dbReference>
<proteinExistence type="predicted"/>
<evidence type="ECO:0000256" key="8">
    <source>
        <dbReference type="ARBA" id="ARBA00023163"/>
    </source>
</evidence>
<evidence type="ECO:0000256" key="2">
    <source>
        <dbReference type="ARBA" id="ARBA00022723"/>
    </source>
</evidence>
<evidence type="ECO:0000256" key="6">
    <source>
        <dbReference type="ARBA" id="ARBA00023015"/>
    </source>
</evidence>
<dbReference type="PANTHER" id="PTHR24383:SF20">
    <property type="entry name" value="C2H2-TYPE DOMAIN-CONTAINING PROTEIN"/>
    <property type="match status" value="1"/>
</dbReference>
<dbReference type="InParanoid" id="H6QRG2"/>
<name>H6QRG2_PUCGT</name>
<keyword evidence="4" id="KW-0863">Zinc-finger</keyword>